<dbReference type="Pfam" id="PF02458">
    <property type="entry name" value="Transferase"/>
    <property type="match status" value="1"/>
</dbReference>
<keyword evidence="3" id="KW-1185">Reference proteome</keyword>
<organism evidence="2 3">
    <name type="scientific">Stylosanthes scabra</name>
    <dbReference type="NCBI Taxonomy" id="79078"/>
    <lineage>
        <taxon>Eukaryota</taxon>
        <taxon>Viridiplantae</taxon>
        <taxon>Streptophyta</taxon>
        <taxon>Embryophyta</taxon>
        <taxon>Tracheophyta</taxon>
        <taxon>Spermatophyta</taxon>
        <taxon>Magnoliopsida</taxon>
        <taxon>eudicotyledons</taxon>
        <taxon>Gunneridae</taxon>
        <taxon>Pentapetalae</taxon>
        <taxon>rosids</taxon>
        <taxon>fabids</taxon>
        <taxon>Fabales</taxon>
        <taxon>Fabaceae</taxon>
        <taxon>Papilionoideae</taxon>
        <taxon>50 kb inversion clade</taxon>
        <taxon>dalbergioids sensu lato</taxon>
        <taxon>Dalbergieae</taxon>
        <taxon>Pterocarpus clade</taxon>
        <taxon>Stylosanthes</taxon>
    </lineage>
</organism>
<evidence type="ECO:0000256" key="1">
    <source>
        <dbReference type="ARBA" id="ARBA00009861"/>
    </source>
</evidence>
<name>A0ABU6ZAJ9_9FABA</name>
<accession>A0ABU6ZAJ9</accession>
<dbReference type="PANTHER" id="PTHR31147">
    <property type="entry name" value="ACYL TRANSFERASE 4"/>
    <property type="match status" value="1"/>
</dbReference>
<dbReference type="InterPro" id="IPR023213">
    <property type="entry name" value="CAT-like_dom_sf"/>
</dbReference>
<comment type="caution">
    <text evidence="2">The sequence shown here is derived from an EMBL/GenBank/DDBJ whole genome shotgun (WGS) entry which is preliminary data.</text>
</comment>
<dbReference type="PANTHER" id="PTHR31147:SF25">
    <property type="entry name" value="HXXXD-TYPE ACYL-TRANSFERASE FAMILY PROTEIN"/>
    <property type="match status" value="1"/>
</dbReference>
<gene>
    <name evidence="2" type="ORF">PIB30_031287</name>
</gene>
<comment type="similarity">
    <text evidence="1">Belongs to the plant acyltransferase family.</text>
</comment>
<reference evidence="2 3" key="1">
    <citation type="journal article" date="2023" name="Plants (Basel)">
        <title>Bridging the Gap: Combining Genomics and Transcriptomics Approaches to Understand Stylosanthes scabra, an Orphan Legume from the Brazilian Caatinga.</title>
        <authorList>
            <person name="Ferreira-Neto J.R.C."/>
            <person name="da Silva M.D."/>
            <person name="Binneck E."/>
            <person name="de Melo N.F."/>
            <person name="da Silva R.H."/>
            <person name="de Melo A.L.T.M."/>
            <person name="Pandolfi V."/>
            <person name="Bustamante F.O."/>
            <person name="Brasileiro-Vidal A.C."/>
            <person name="Benko-Iseppon A.M."/>
        </authorList>
    </citation>
    <scope>NUCLEOTIDE SEQUENCE [LARGE SCALE GENOMIC DNA]</scope>
    <source>
        <tissue evidence="2">Leaves</tissue>
    </source>
</reference>
<dbReference type="EMBL" id="JASCZI010271994">
    <property type="protein sequence ID" value="MED6218947.1"/>
    <property type="molecule type" value="Genomic_DNA"/>
</dbReference>
<dbReference type="InterPro" id="IPR050898">
    <property type="entry name" value="Plant_acyltransferase"/>
</dbReference>
<dbReference type="Proteomes" id="UP001341840">
    <property type="component" value="Unassembled WGS sequence"/>
</dbReference>
<protein>
    <submittedName>
        <fullName evidence="2">Uncharacterized protein</fullName>
    </submittedName>
</protein>
<sequence length="461" mass="51299">MANKAEELLKLNMHDIILVKPSKPTPSSILSLSTIDNRPELSINTLCQTIHTFQSPNNITQKDPALVIKEALSEALFYYYPLAGRLVKHTDGKLRIHCNAYGVPFVEATANCMLSSLNYLDGCDRENAKHFAFDVPLDEEDDENGNQYPLRIKVTKFHCGGFTIGLCTSHAVFDGNGASQFFQALAELASGKSEPSVKPVWERERLNGSITEHPLQSPMDNILDAVSPYSSTTTLVHECFKVDIESIKRLKMSLSKKVSDYSLEGESFTSFEALGAYVWRSRTRALKLNYDGKTTLAIMVGLRKNPSFIPPVPEGYYGNAFVDPKVVLTVRELNEKPLSHVVKMIKEAKKLGFSKEYIRNVIDTLETNKKEPFYHQGIGASMVLTSWLHLGMENMDLGWAKVVNMIPAPCNTFGTAGMCVFSEPSDLDPSMNGGVRIFVSLPSDAMPKFKEEMEALKLVKP</sequence>
<proteinExistence type="inferred from homology"/>
<evidence type="ECO:0000313" key="2">
    <source>
        <dbReference type="EMBL" id="MED6218947.1"/>
    </source>
</evidence>
<dbReference type="Gene3D" id="3.30.559.10">
    <property type="entry name" value="Chloramphenicol acetyltransferase-like domain"/>
    <property type="match status" value="2"/>
</dbReference>
<evidence type="ECO:0000313" key="3">
    <source>
        <dbReference type="Proteomes" id="UP001341840"/>
    </source>
</evidence>